<proteinExistence type="predicted"/>
<sequence length="171" mass="18581">MNRAALLVVAILVGCDSVPKTRTTATTTTPEPPPVQATVRELTKNDIEDLTREFQKDAPMAKIRFATQRWRFQGHVKWTSDDGHIGVSIEDLGDVTLNLRRPATAKQLEKEKWYPFEATIVGFDRSTPGGISIVDTDLAGPAVNGPTDFGTRSLHQKGPQSGGSRNGPTGN</sequence>
<dbReference type="RefSeq" id="WP_088258433.1">
    <property type="nucleotide sequence ID" value="NZ_NIDE01000014.1"/>
</dbReference>
<accession>A0A225DB61</accession>
<organism evidence="2 3">
    <name type="scientific">Fimbriiglobus ruber</name>
    <dbReference type="NCBI Taxonomy" id="1908690"/>
    <lineage>
        <taxon>Bacteria</taxon>
        <taxon>Pseudomonadati</taxon>
        <taxon>Planctomycetota</taxon>
        <taxon>Planctomycetia</taxon>
        <taxon>Gemmatales</taxon>
        <taxon>Gemmataceae</taxon>
        <taxon>Fimbriiglobus</taxon>
    </lineage>
</organism>
<evidence type="ECO:0000256" key="1">
    <source>
        <dbReference type="SAM" id="MobiDB-lite"/>
    </source>
</evidence>
<name>A0A225DB61_9BACT</name>
<evidence type="ECO:0008006" key="4">
    <source>
        <dbReference type="Google" id="ProtNLM"/>
    </source>
</evidence>
<evidence type="ECO:0000313" key="2">
    <source>
        <dbReference type="EMBL" id="OWK38702.1"/>
    </source>
</evidence>
<comment type="caution">
    <text evidence="2">The sequence shown here is derived from an EMBL/GenBank/DDBJ whole genome shotgun (WGS) entry which is preliminary data.</text>
</comment>
<keyword evidence="3" id="KW-1185">Reference proteome</keyword>
<evidence type="ECO:0000313" key="3">
    <source>
        <dbReference type="Proteomes" id="UP000214646"/>
    </source>
</evidence>
<protein>
    <recommendedName>
        <fullName evidence="4">Lipoprotein</fullName>
    </recommendedName>
</protein>
<dbReference type="PROSITE" id="PS51257">
    <property type="entry name" value="PROKAR_LIPOPROTEIN"/>
    <property type="match status" value="1"/>
</dbReference>
<gene>
    <name evidence="2" type="ORF">FRUB_07822</name>
</gene>
<dbReference type="Proteomes" id="UP000214646">
    <property type="component" value="Unassembled WGS sequence"/>
</dbReference>
<reference evidence="3" key="1">
    <citation type="submission" date="2017-06" db="EMBL/GenBank/DDBJ databases">
        <title>Genome analysis of Fimbriiglobus ruber SP5, the first member of the order Planctomycetales with confirmed chitinolytic capability.</title>
        <authorList>
            <person name="Ravin N.V."/>
            <person name="Rakitin A.L."/>
            <person name="Ivanova A.A."/>
            <person name="Beletsky A.V."/>
            <person name="Kulichevskaya I.S."/>
            <person name="Mardanov A.V."/>
            <person name="Dedysh S.N."/>
        </authorList>
    </citation>
    <scope>NUCLEOTIDE SEQUENCE [LARGE SCALE GENOMIC DNA]</scope>
    <source>
        <strain evidence="3">SP5</strain>
    </source>
</reference>
<feature type="region of interest" description="Disordered" evidence="1">
    <location>
        <begin position="142"/>
        <end position="171"/>
    </location>
</feature>
<dbReference type="EMBL" id="NIDE01000014">
    <property type="protein sequence ID" value="OWK38702.1"/>
    <property type="molecule type" value="Genomic_DNA"/>
</dbReference>
<feature type="compositionally biased region" description="Gly residues" evidence="1">
    <location>
        <begin position="160"/>
        <end position="171"/>
    </location>
</feature>
<dbReference type="AlphaFoldDB" id="A0A225DB61"/>